<dbReference type="PANTHER" id="PTHR43434">
    <property type="entry name" value="PHOSPHOGLYCOLATE PHOSPHATASE"/>
    <property type="match status" value="1"/>
</dbReference>
<gene>
    <name evidence="1" type="ORF">AWH69_07205</name>
</gene>
<keyword evidence="2" id="KW-1185">Reference proteome</keyword>
<dbReference type="Pfam" id="PF00702">
    <property type="entry name" value="Hydrolase"/>
    <property type="match status" value="1"/>
</dbReference>
<dbReference type="PANTHER" id="PTHR43434:SF1">
    <property type="entry name" value="PHOSPHOGLYCOLATE PHOSPHATASE"/>
    <property type="match status" value="1"/>
</dbReference>
<dbReference type="InterPro" id="IPR023214">
    <property type="entry name" value="HAD_sf"/>
</dbReference>
<dbReference type="AlphaFoldDB" id="A0A176QEQ4"/>
<evidence type="ECO:0000313" key="1">
    <source>
        <dbReference type="EMBL" id="OAB88181.1"/>
    </source>
</evidence>
<dbReference type="SFLD" id="SFLDS00003">
    <property type="entry name" value="Haloacid_Dehalogenase"/>
    <property type="match status" value="1"/>
</dbReference>
<evidence type="ECO:0000313" key="2">
    <source>
        <dbReference type="Proteomes" id="UP000076976"/>
    </source>
</evidence>
<name>A0A176QEQ4_9MICO</name>
<protein>
    <submittedName>
        <fullName evidence="1">Haloacid dehalogenase</fullName>
    </submittedName>
</protein>
<dbReference type="SFLD" id="SFLDG01129">
    <property type="entry name" value="C1.5:_HAD__Beta-PGM__Phosphata"/>
    <property type="match status" value="1"/>
</dbReference>
<dbReference type="Gene3D" id="3.40.50.1000">
    <property type="entry name" value="HAD superfamily/HAD-like"/>
    <property type="match status" value="1"/>
</dbReference>
<dbReference type="InterPro" id="IPR050155">
    <property type="entry name" value="HAD-like_hydrolase_sf"/>
</dbReference>
<organism evidence="1 2">
    <name type="scientific">Janibacter melonis</name>
    <dbReference type="NCBI Taxonomy" id="262209"/>
    <lineage>
        <taxon>Bacteria</taxon>
        <taxon>Bacillati</taxon>
        <taxon>Actinomycetota</taxon>
        <taxon>Actinomycetes</taxon>
        <taxon>Micrococcales</taxon>
        <taxon>Intrasporangiaceae</taxon>
        <taxon>Janibacter</taxon>
    </lineage>
</organism>
<dbReference type="GO" id="GO:0006281">
    <property type="term" value="P:DNA repair"/>
    <property type="evidence" value="ECO:0007669"/>
    <property type="project" value="TreeGrafter"/>
</dbReference>
<comment type="caution">
    <text evidence="1">The sequence shown here is derived from an EMBL/GenBank/DDBJ whole genome shotgun (WGS) entry which is preliminary data.</text>
</comment>
<reference evidence="1 2" key="1">
    <citation type="submission" date="2016-01" db="EMBL/GenBank/DDBJ databases">
        <title>Janibacter melonis strain CD11_4 genome sequencing and assembly.</title>
        <authorList>
            <person name="Nair G.R."/>
            <person name="Kaur G."/>
            <person name="Chander A.M."/>
            <person name="Mayilraj S."/>
        </authorList>
    </citation>
    <scope>NUCLEOTIDE SEQUENCE [LARGE SCALE GENOMIC DNA]</scope>
    <source>
        <strain evidence="1 2">CD11-4</strain>
    </source>
</reference>
<accession>A0A176QEQ4</accession>
<sequence length="306" mass="34515">MSVSLVTVAHVNSPSDLHPRLLVTDLDNTLWDWFAAWHGSFSAMLDRLIEISGVPAEVLEPQIRAVHQARGTAEYSFLLDEVPALVEASGTVPPSERYDEALHQLHSRRRAMTRLYPGVLETLTVLKEAGVAVAAYTESLAFWTEWRIRWTGLDELIDRLYSAPDHDLPNGLTREQVRTKADDEYGLQHTKHLPLPRGVMKPNAEILRSILDDCGVQPWQAVYVGDSLMKDIAMAQSVGVLDVHAKYGQAHEKAEYELLRRVTHWSDEDVEREKELSLRPEVRPTVVLERGFAELLPVFGLDRVSA</sequence>
<dbReference type="GO" id="GO:0008967">
    <property type="term" value="F:phosphoglycolate phosphatase activity"/>
    <property type="evidence" value="ECO:0007669"/>
    <property type="project" value="TreeGrafter"/>
</dbReference>
<proteinExistence type="predicted"/>
<dbReference type="SUPFAM" id="SSF56784">
    <property type="entry name" value="HAD-like"/>
    <property type="match status" value="1"/>
</dbReference>
<dbReference type="Proteomes" id="UP000076976">
    <property type="component" value="Unassembled WGS sequence"/>
</dbReference>
<dbReference type="InterPro" id="IPR036412">
    <property type="entry name" value="HAD-like_sf"/>
</dbReference>
<dbReference type="EMBL" id="LQZG01000002">
    <property type="protein sequence ID" value="OAB88181.1"/>
    <property type="molecule type" value="Genomic_DNA"/>
</dbReference>